<dbReference type="STRING" id="472759.Nhal_2724"/>
<feature type="transmembrane region" description="Helical" evidence="1">
    <location>
        <begin position="32"/>
        <end position="53"/>
    </location>
</feature>
<name>D5BXB4_NITHN</name>
<evidence type="ECO:0000313" key="2">
    <source>
        <dbReference type="EMBL" id="ADE15797.1"/>
    </source>
</evidence>
<evidence type="ECO:0008006" key="4">
    <source>
        <dbReference type="Google" id="ProtNLM"/>
    </source>
</evidence>
<dbReference type="Pfam" id="PF04240">
    <property type="entry name" value="Caroten_synth"/>
    <property type="match status" value="1"/>
</dbReference>
<dbReference type="eggNOG" id="COG2324">
    <property type="taxonomic scope" value="Bacteria"/>
</dbReference>
<protein>
    <recommendedName>
        <fullName evidence="4">Carotenoid biosynthesis protein</fullName>
    </recommendedName>
</protein>
<feature type="transmembrane region" description="Helical" evidence="1">
    <location>
        <begin position="140"/>
        <end position="166"/>
    </location>
</feature>
<reference evidence="3" key="1">
    <citation type="submission" date="2010-04" db="EMBL/GenBank/DDBJ databases">
        <title>Complete genome sequence of Nitrosococcus halophilus Nc4, a salt-adapted, aerobic obligate ammonia-oxidizing sulfur purple bacterium.</title>
        <authorList>
            <consortium name="US DOE Joint Genome Institute"/>
            <person name="Campbell M.A."/>
            <person name="Malfatti S.A."/>
            <person name="Chain P.S.G."/>
            <person name="Heidelberg J.F."/>
            <person name="Ward B.B."/>
            <person name="Klotz M.G."/>
        </authorList>
    </citation>
    <scope>NUCLEOTIDE SEQUENCE [LARGE SCALE GENOMIC DNA]</scope>
    <source>
        <strain evidence="3">Nc4</strain>
    </source>
</reference>
<feature type="transmembrane region" description="Helical" evidence="1">
    <location>
        <begin position="107"/>
        <end position="134"/>
    </location>
</feature>
<dbReference type="RefSeq" id="WP_013033657.1">
    <property type="nucleotide sequence ID" value="NC_013960.1"/>
</dbReference>
<keyword evidence="1" id="KW-0812">Transmembrane</keyword>
<feature type="transmembrane region" description="Helical" evidence="1">
    <location>
        <begin position="65"/>
        <end position="86"/>
    </location>
</feature>
<feature type="transmembrane region" description="Helical" evidence="1">
    <location>
        <begin position="178"/>
        <end position="208"/>
    </location>
</feature>
<evidence type="ECO:0000313" key="3">
    <source>
        <dbReference type="Proteomes" id="UP000001844"/>
    </source>
</evidence>
<dbReference type="InterPro" id="IPR007354">
    <property type="entry name" value="CruF-like"/>
</dbReference>
<evidence type="ECO:0000256" key="1">
    <source>
        <dbReference type="SAM" id="Phobius"/>
    </source>
</evidence>
<sequence length="209" mass="23000">MNPDFTALLVSGIIFSLLVLGFLAWRFGRANMGVFVIVAGLFPAVMDFLSSFAAHNYEYPGQSRLWVFTYIFFGWMAVCGICLLLAEGILARANEDLLSAPRLRWQAPLVTGVIAVGLDLFIDPIAVAAGYWVWLVPGEIYYGIPLLNFVGWFVLMLLAPLAWILIARRTAWGDGRKLLMAFIALVPLGLAATVLSLVLNGIIAMMGWQ</sequence>
<keyword evidence="1" id="KW-1133">Transmembrane helix</keyword>
<keyword evidence="1" id="KW-0472">Membrane</keyword>
<accession>D5BXB4</accession>
<gene>
    <name evidence="2" type="ordered locus">Nhal_2724</name>
</gene>
<dbReference type="PANTHER" id="PTHR39419:SF1">
    <property type="entry name" value="SLL0814 PROTEIN"/>
    <property type="match status" value="1"/>
</dbReference>
<dbReference type="AlphaFoldDB" id="D5BXB4"/>
<feature type="transmembrane region" description="Helical" evidence="1">
    <location>
        <begin position="6"/>
        <end position="25"/>
    </location>
</feature>
<keyword evidence="3" id="KW-1185">Reference proteome</keyword>
<dbReference type="KEGG" id="nhl:Nhal_2724"/>
<dbReference type="EMBL" id="CP001798">
    <property type="protein sequence ID" value="ADE15797.1"/>
    <property type="molecule type" value="Genomic_DNA"/>
</dbReference>
<dbReference type="HOGENOM" id="CLU_1314329_0_0_6"/>
<dbReference type="OrthoDB" id="9811293at2"/>
<dbReference type="Proteomes" id="UP000001844">
    <property type="component" value="Chromosome"/>
</dbReference>
<organism evidence="2 3">
    <name type="scientific">Nitrosococcus halophilus (strain Nc4)</name>
    <dbReference type="NCBI Taxonomy" id="472759"/>
    <lineage>
        <taxon>Bacteria</taxon>
        <taxon>Pseudomonadati</taxon>
        <taxon>Pseudomonadota</taxon>
        <taxon>Gammaproteobacteria</taxon>
        <taxon>Chromatiales</taxon>
        <taxon>Chromatiaceae</taxon>
        <taxon>Nitrosococcus</taxon>
    </lineage>
</organism>
<proteinExistence type="predicted"/>
<dbReference type="PANTHER" id="PTHR39419">
    <property type="entry name" value="SLL0814 PROTEIN"/>
    <property type="match status" value="1"/>
</dbReference>